<dbReference type="SUPFAM" id="SSF100950">
    <property type="entry name" value="NagB/RpiA/CoA transferase-like"/>
    <property type="match status" value="1"/>
</dbReference>
<dbReference type="EMBL" id="LT635764">
    <property type="protein sequence ID" value="SGZ49176.1"/>
    <property type="molecule type" value="Genomic_DNA"/>
</dbReference>
<evidence type="ECO:0000256" key="7">
    <source>
        <dbReference type="RuleBase" id="RU361279"/>
    </source>
</evidence>
<organism evidence="8 9">
    <name type="scientific">Sungouiella intermedia</name>
    <dbReference type="NCBI Taxonomy" id="45354"/>
    <lineage>
        <taxon>Eukaryota</taxon>
        <taxon>Fungi</taxon>
        <taxon>Dikarya</taxon>
        <taxon>Ascomycota</taxon>
        <taxon>Saccharomycotina</taxon>
        <taxon>Pichiomycetes</taxon>
        <taxon>Metschnikowiaceae</taxon>
        <taxon>Sungouiella</taxon>
    </lineage>
</organism>
<evidence type="ECO:0000313" key="8">
    <source>
        <dbReference type="EMBL" id="SGZ49176.1"/>
    </source>
</evidence>
<evidence type="ECO:0000256" key="6">
    <source>
        <dbReference type="PIRSR" id="PIRSR006806-1"/>
    </source>
</evidence>
<feature type="binding site" evidence="6">
    <location>
        <begin position="6"/>
        <end position="10"/>
    </location>
    <ligand>
        <name>ATP</name>
        <dbReference type="ChEBI" id="CHEBI:30616"/>
    </ligand>
</feature>
<sequence length="203" mass="23089">MSNITKKALRKHVLTRLANLTPDSVSRQSSLVFRSLRESPEFQQANSIGLYMNMPTMEIHTQDIIKLCFDLNKKVFLPKCVDTKMEGRRLRHLRFLSLPNMKSVLSLKPSGKYNLREPQEGEDAMESGQLDLLIVPGVAFSLTGQRLGHGAGYYDEFLQAFNSKFGRTPYLLGLSLQEQIVDHIPMESHDWHLNKIVSASDNK</sequence>
<dbReference type="PANTHER" id="PTHR23407">
    <property type="entry name" value="ATPASE INHIBITOR/5-FORMYLTETRAHYDROFOLATE CYCLO-LIGASE"/>
    <property type="match status" value="1"/>
</dbReference>
<dbReference type="NCBIfam" id="TIGR02727">
    <property type="entry name" value="MTHFS_bact"/>
    <property type="match status" value="1"/>
</dbReference>
<dbReference type="AlphaFoldDB" id="A0A1L0BDM5"/>
<feature type="binding site" evidence="6">
    <location>
        <position position="52"/>
    </location>
    <ligand>
        <name>substrate</name>
    </ligand>
</feature>
<dbReference type="Gene3D" id="3.40.50.10420">
    <property type="entry name" value="NagB/RpiA/CoA transferase-like"/>
    <property type="match status" value="1"/>
</dbReference>
<keyword evidence="3 6" id="KW-0067">ATP-binding</keyword>
<comment type="similarity">
    <text evidence="1 7">Belongs to the 5-formyltetrahydrofolate cyclo-ligase family.</text>
</comment>
<dbReference type="PIRSF" id="PIRSF006806">
    <property type="entry name" value="FTHF_cligase"/>
    <property type="match status" value="1"/>
</dbReference>
<accession>A0A1L0BDM5</accession>
<dbReference type="GO" id="GO:0030272">
    <property type="term" value="F:5-formyltetrahydrofolate cyclo-ligase activity"/>
    <property type="evidence" value="ECO:0007669"/>
    <property type="project" value="UniProtKB-EC"/>
</dbReference>
<feature type="binding site" evidence="6">
    <location>
        <begin position="146"/>
        <end position="154"/>
    </location>
    <ligand>
        <name>ATP</name>
        <dbReference type="ChEBI" id="CHEBI:30616"/>
    </ligand>
</feature>
<dbReference type="GO" id="GO:0005739">
    <property type="term" value="C:mitochondrion"/>
    <property type="evidence" value="ECO:0007669"/>
    <property type="project" value="TreeGrafter"/>
</dbReference>
<dbReference type="GO" id="GO:0005524">
    <property type="term" value="F:ATP binding"/>
    <property type="evidence" value="ECO:0007669"/>
    <property type="project" value="UniProtKB-KW"/>
</dbReference>
<gene>
    <name evidence="8" type="ORF">SAMEA4029009_CIC11G00000004897</name>
</gene>
<dbReference type="GO" id="GO:0035999">
    <property type="term" value="P:tetrahydrofolate interconversion"/>
    <property type="evidence" value="ECO:0007669"/>
    <property type="project" value="TreeGrafter"/>
</dbReference>
<dbReference type="EC" id="6.3.3.2" evidence="5 7"/>
<reference evidence="9" key="1">
    <citation type="submission" date="2016-10" db="EMBL/GenBank/DDBJ databases">
        <authorList>
            <person name="Geijer C."/>
            <person name="Jareborg N."/>
            <person name="Dainat J."/>
        </authorList>
    </citation>
    <scope>NUCLEOTIDE SEQUENCE [LARGE SCALE GENOMIC DNA]</scope>
    <source>
        <strain evidence="9">PYCC 4715</strain>
    </source>
</reference>
<dbReference type="InterPro" id="IPR002698">
    <property type="entry name" value="FTHF_cligase"/>
</dbReference>
<comment type="catalytic activity">
    <reaction evidence="4 7">
        <text>(6S)-5-formyl-5,6,7,8-tetrahydrofolate + ATP = (6R)-5,10-methenyltetrahydrofolate + ADP + phosphate</text>
        <dbReference type="Rhea" id="RHEA:10488"/>
        <dbReference type="ChEBI" id="CHEBI:30616"/>
        <dbReference type="ChEBI" id="CHEBI:43474"/>
        <dbReference type="ChEBI" id="CHEBI:57455"/>
        <dbReference type="ChEBI" id="CHEBI:57457"/>
        <dbReference type="ChEBI" id="CHEBI:456216"/>
        <dbReference type="EC" id="6.3.3.2"/>
    </reaction>
</comment>
<evidence type="ECO:0000256" key="3">
    <source>
        <dbReference type="ARBA" id="ARBA00022840"/>
    </source>
</evidence>
<name>A0A1L0BDM5_9ASCO</name>
<dbReference type="Pfam" id="PF01812">
    <property type="entry name" value="5-FTHF_cyc-lig"/>
    <property type="match status" value="1"/>
</dbReference>
<protein>
    <recommendedName>
        <fullName evidence="5 7">5-formyltetrahydrofolate cyclo-ligase</fullName>
        <ecNumber evidence="5 7">6.3.3.2</ecNumber>
    </recommendedName>
</protein>
<keyword evidence="7" id="KW-0460">Magnesium</keyword>
<dbReference type="InterPro" id="IPR024185">
    <property type="entry name" value="FTHF_cligase-like_sf"/>
</dbReference>
<keyword evidence="7" id="KW-0479">Metal-binding</keyword>
<comment type="cofactor">
    <cofactor evidence="7">
        <name>Mg(2+)</name>
        <dbReference type="ChEBI" id="CHEBI:18420"/>
    </cofactor>
</comment>
<dbReference type="GO" id="GO:0009396">
    <property type="term" value="P:folic acid-containing compound biosynthetic process"/>
    <property type="evidence" value="ECO:0007669"/>
    <property type="project" value="TreeGrafter"/>
</dbReference>
<dbReference type="Proteomes" id="UP000182259">
    <property type="component" value="Chromosome I"/>
</dbReference>
<dbReference type="GO" id="GO:0046872">
    <property type="term" value="F:metal ion binding"/>
    <property type="evidence" value="ECO:0007669"/>
    <property type="project" value="UniProtKB-KW"/>
</dbReference>
<dbReference type="PANTHER" id="PTHR23407:SF1">
    <property type="entry name" value="5-FORMYLTETRAHYDROFOLATE CYCLO-LIGASE"/>
    <property type="match status" value="1"/>
</dbReference>
<proteinExistence type="inferred from homology"/>
<evidence type="ECO:0000313" key="9">
    <source>
        <dbReference type="Proteomes" id="UP000182259"/>
    </source>
</evidence>
<evidence type="ECO:0000256" key="1">
    <source>
        <dbReference type="ARBA" id="ARBA00010638"/>
    </source>
</evidence>
<evidence type="ECO:0000256" key="5">
    <source>
        <dbReference type="ARBA" id="ARBA00038966"/>
    </source>
</evidence>
<evidence type="ECO:0000256" key="2">
    <source>
        <dbReference type="ARBA" id="ARBA00022741"/>
    </source>
</evidence>
<dbReference type="InterPro" id="IPR037171">
    <property type="entry name" value="NagB/RpiA_transferase-like"/>
</dbReference>
<evidence type="ECO:0000256" key="4">
    <source>
        <dbReference type="ARBA" id="ARBA00036539"/>
    </source>
</evidence>
<feature type="binding site" evidence="6">
    <location>
        <position position="58"/>
    </location>
    <ligand>
        <name>substrate</name>
    </ligand>
</feature>
<keyword evidence="2 6" id="KW-0547">Nucleotide-binding</keyword>